<dbReference type="RefSeq" id="WP_061423031.1">
    <property type="nucleotide sequence ID" value="NZ_KQ969062.1"/>
</dbReference>
<dbReference type="Pfam" id="PF01381">
    <property type="entry name" value="HTH_3"/>
    <property type="match status" value="1"/>
</dbReference>
<dbReference type="GO" id="GO:0003677">
    <property type="term" value="F:DNA binding"/>
    <property type="evidence" value="ECO:0007669"/>
    <property type="project" value="UniProtKB-KW"/>
</dbReference>
<dbReference type="PANTHER" id="PTHR46797:SF1">
    <property type="entry name" value="METHYLPHOSPHONATE SYNTHASE"/>
    <property type="match status" value="1"/>
</dbReference>
<dbReference type="SUPFAM" id="SSF47413">
    <property type="entry name" value="lambda repressor-like DNA-binding domains"/>
    <property type="match status" value="1"/>
</dbReference>
<dbReference type="Gene3D" id="1.10.260.40">
    <property type="entry name" value="lambda repressor-like DNA-binding domains"/>
    <property type="match status" value="1"/>
</dbReference>
<proteinExistence type="predicted"/>
<dbReference type="InterPro" id="IPR050807">
    <property type="entry name" value="TransReg_Diox_bact_type"/>
</dbReference>
<accession>A0A139MZL1</accession>
<dbReference type="PATRIC" id="fig|45634.12.peg.1523"/>
<feature type="domain" description="HTH cro/C1-type" evidence="2">
    <location>
        <begin position="11"/>
        <end position="66"/>
    </location>
</feature>
<dbReference type="InterPro" id="IPR010982">
    <property type="entry name" value="Lambda_DNA-bd_dom_sf"/>
</dbReference>
<sequence>MSLSDNVSNRIYELRTSKKLTQETLADKAGMDVNALGRIERGQNGNVKLETLDKIIRALEIDHRTFFSFTTDEDSISKIVAKLSLVEDENRFIEIFDRILDIELK</sequence>
<dbReference type="PROSITE" id="PS50943">
    <property type="entry name" value="HTH_CROC1"/>
    <property type="match status" value="1"/>
</dbReference>
<evidence type="ECO:0000256" key="1">
    <source>
        <dbReference type="ARBA" id="ARBA00023125"/>
    </source>
</evidence>
<dbReference type="GO" id="GO:0005829">
    <property type="term" value="C:cytosol"/>
    <property type="evidence" value="ECO:0007669"/>
    <property type="project" value="TreeGrafter"/>
</dbReference>
<gene>
    <name evidence="3" type="ORF">SCRDD08_01456</name>
</gene>
<keyword evidence="1" id="KW-0238">DNA-binding</keyword>
<dbReference type="GO" id="GO:0003700">
    <property type="term" value="F:DNA-binding transcription factor activity"/>
    <property type="evidence" value="ECO:0007669"/>
    <property type="project" value="TreeGrafter"/>
</dbReference>
<evidence type="ECO:0000313" key="3">
    <source>
        <dbReference type="EMBL" id="KXT69226.1"/>
    </source>
</evidence>
<organism evidence="3 4">
    <name type="scientific">Streptococcus cristatus</name>
    <dbReference type="NCBI Taxonomy" id="45634"/>
    <lineage>
        <taxon>Bacteria</taxon>
        <taxon>Bacillati</taxon>
        <taxon>Bacillota</taxon>
        <taxon>Bacilli</taxon>
        <taxon>Lactobacillales</taxon>
        <taxon>Streptococcaceae</taxon>
        <taxon>Streptococcus</taxon>
    </lineage>
</organism>
<dbReference type="PANTHER" id="PTHR46797">
    <property type="entry name" value="HTH-TYPE TRANSCRIPTIONAL REGULATOR"/>
    <property type="match status" value="1"/>
</dbReference>
<dbReference type="Proteomes" id="UP000070377">
    <property type="component" value="Unassembled WGS sequence"/>
</dbReference>
<dbReference type="EMBL" id="LQRD01000055">
    <property type="protein sequence ID" value="KXT69226.1"/>
    <property type="molecule type" value="Genomic_DNA"/>
</dbReference>
<evidence type="ECO:0000313" key="4">
    <source>
        <dbReference type="Proteomes" id="UP000070377"/>
    </source>
</evidence>
<protein>
    <recommendedName>
        <fullName evidence="2">HTH cro/C1-type domain-containing protein</fullName>
    </recommendedName>
</protein>
<dbReference type="CDD" id="cd00093">
    <property type="entry name" value="HTH_XRE"/>
    <property type="match status" value="1"/>
</dbReference>
<evidence type="ECO:0000259" key="2">
    <source>
        <dbReference type="PROSITE" id="PS50943"/>
    </source>
</evidence>
<dbReference type="AlphaFoldDB" id="A0A139MZL1"/>
<reference evidence="3 4" key="1">
    <citation type="submission" date="2016-01" db="EMBL/GenBank/DDBJ databases">
        <title>Highly variable Streptococcus oralis are common among viridans streptococci isolated from primates.</title>
        <authorList>
            <person name="Denapaite D."/>
            <person name="Rieger M."/>
            <person name="Koendgen S."/>
            <person name="Brueckner R."/>
            <person name="Ochigava I."/>
            <person name="Kappeler P."/>
            <person name="Maetz-Rensing K."/>
            <person name="Leendertz F."/>
            <person name="Hakenbeck R."/>
        </authorList>
    </citation>
    <scope>NUCLEOTIDE SEQUENCE [LARGE SCALE GENOMIC DNA]</scope>
    <source>
        <strain evidence="3 4">DD08</strain>
    </source>
</reference>
<name>A0A139MZL1_STRCR</name>
<dbReference type="SMART" id="SM00530">
    <property type="entry name" value="HTH_XRE"/>
    <property type="match status" value="1"/>
</dbReference>
<dbReference type="InterPro" id="IPR001387">
    <property type="entry name" value="Cro/C1-type_HTH"/>
</dbReference>
<comment type="caution">
    <text evidence="3">The sequence shown here is derived from an EMBL/GenBank/DDBJ whole genome shotgun (WGS) entry which is preliminary data.</text>
</comment>